<comment type="catalytic activity">
    <reaction evidence="13">
        <text>S-benzyl-L-cysteinylglycine + H2O = S-benzyl-L-cysteine + glycine</text>
        <dbReference type="Rhea" id="RHEA:62568"/>
        <dbReference type="ChEBI" id="CHEBI:15377"/>
        <dbReference type="ChEBI" id="CHEBI:57305"/>
        <dbReference type="ChEBI" id="CHEBI:145802"/>
        <dbReference type="ChEBI" id="CHEBI:145803"/>
    </reaction>
    <physiologicalReaction direction="left-to-right" evidence="13">
        <dbReference type="Rhea" id="RHEA:62569"/>
    </physiologicalReaction>
</comment>
<dbReference type="InterPro" id="IPR000819">
    <property type="entry name" value="Peptidase_M17_C"/>
</dbReference>
<dbReference type="PANTHER" id="PTHR11963:SF25">
    <property type="entry name" value="CYTOSOL AMINOPEPTIDASE"/>
    <property type="match status" value="1"/>
</dbReference>
<dbReference type="Gene3D" id="3.40.220.10">
    <property type="entry name" value="Leucine Aminopeptidase, subunit E, domain 1"/>
    <property type="match status" value="1"/>
</dbReference>
<dbReference type="InterPro" id="IPR043472">
    <property type="entry name" value="Macro_dom-like"/>
</dbReference>
<dbReference type="GO" id="GO:0005737">
    <property type="term" value="C:cytoplasm"/>
    <property type="evidence" value="ECO:0007669"/>
    <property type="project" value="InterPro"/>
</dbReference>
<evidence type="ECO:0000256" key="4">
    <source>
        <dbReference type="ARBA" id="ARBA00022670"/>
    </source>
</evidence>
<dbReference type="Proteomes" id="UP000494040">
    <property type="component" value="Unassembled WGS sequence"/>
</dbReference>
<dbReference type="GeneID" id="106673857"/>
<comment type="function">
    <text evidence="12">Cytosolic metallopeptidase that catalyzes the removal of unsubstituted N-terminal hydrophobic amino acids from various peptides. The presence of Zn(2+) ions is essential for the peptidase activity, and the association with other cofactors can modulate the substrate spectificity of the enzyme. For instance, in the presence of Mn(2+), it displays a specific Cys-Gly hydrolyzing activity of Cys-Gly-S-conjugates. Involved in the metabolism of glutathione and in the degradation of glutathione S-conjugates, which may play a role in the control of the cell redox status.</text>
</comment>
<comment type="catalytic activity">
    <reaction evidence="14">
        <text>L-cysteinylglycine + H2O = L-cysteine + glycine</text>
        <dbReference type="Rhea" id="RHEA:28783"/>
        <dbReference type="ChEBI" id="CHEBI:15377"/>
        <dbReference type="ChEBI" id="CHEBI:35235"/>
        <dbReference type="ChEBI" id="CHEBI:57305"/>
        <dbReference type="ChEBI" id="CHEBI:61694"/>
    </reaction>
    <physiologicalReaction direction="left-to-right" evidence="14">
        <dbReference type="Rhea" id="RHEA:28784"/>
    </physiologicalReaction>
</comment>
<dbReference type="InterPro" id="IPR008283">
    <property type="entry name" value="Peptidase_M17_N"/>
</dbReference>
<evidence type="ECO:0000256" key="6">
    <source>
        <dbReference type="ARBA" id="ARBA00023511"/>
    </source>
</evidence>
<keyword evidence="4" id="KW-0645">Protease</keyword>
<evidence type="ECO:0000256" key="3">
    <source>
        <dbReference type="ARBA" id="ARBA00022438"/>
    </source>
</evidence>
<dbReference type="EnsemblMetazoa" id="XM_014406205.1">
    <property type="protein sequence ID" value="XP_014261691.1"/>
    <property type="gene ID" value="LOC106673857"/>
</dbReference>
<evidence type="ECO:0000256" key="9">
    <source>
        <dbReference type="ARBA" id="ARBA00030930"/>
    </source>
</evidence>
<dbReference type="EC" id="3.4.13.23" evidence="7"/>
<keyword evidence="3" id="KW-0031">Aminopeptidase</keyword>
<dbReference type="SUPFAM" id="SSF52949">
    <property type="entry name" value="Macro domain-like"/>
    <property type="match status" value="1"/>
</dbReference>
<evidence type="ECO:0000256" key="11">
    <source>
        <dbReference type="ARBA" id="ARBA00031564"/>
    </source>
</evidence>
<dbReference type="CDD" id="cd00433">
    <property type="entry name" value="Peptidase_M17"/>
    <property type="match status" value="1"/>
</dbReference>
<evidence type="ECO:0000256" key="8">
    <source>
        <dbReference type="ARBA" id="ARBA00029605"/>
    </source>
</evidence>
<evidence type="ECO:0000256" key="5">
    <source>
        <dbReference type="ARBA" id="ARBA00022801"/>
    </source>
</evidence>
<dbReference type="AlphaFoldDB" id="A0A8I6THS3"/>
<comment type="catalytic activity">
    <reaction evidence="6">
        <text>an S-substituted L-cysteinylglycine + H2O = an S-substituted L-cysteine + glycine</text>
        <dbReference type="Rhea" id="RHEA:60444"/>
        <dbReference type="ChEBI" id="CHEBI:15377"/>
        <dbReference type="ChEBI" id="CHEBI:57305"/>
        <dbReference type="ChEBI" id="CHEBI:58717"/>
        <dbReference type="ChEBI" id="CHEBI:143103"/>
        <dbReference type="EC" id="3.4.13.23"/>
    </reaction>
    <physiologicalReaction direction="left-to-right" evidence="6">
        <dbReference type="Rhea" id="RHEA:60445"/>
    </physiologicalReaction>
</comment>
<evidence type="ECO:0000256" key="7">
    <source>
        <dbReference type="ARBA" id="ARBA00023625"/>
    </source>
</evidence>
<dbReference type="PANTHER" id="PTHR11963">
    <property type="entry name" value="LEUCINE AMINOPEPTIDASE-RELATED"/>
    <property type="match status" value="1"/>
</dbReference>
<reference evidence="17" key="1">
    <citation type="submission" date="2022-01" db="UniProtKB">
        <authorList>
            <consortium name="EnsemblMetazoa"/>
        </authorList>
    </citation>
    <scope>IDENTIFICATION</scope>
</reference>
<organism evidence="17 18">
    <name type="scientific">Cimex lectularius</name>
    <name type="common">Bed bug</name>
    <name type="synonym">Acanthia lectularia</name>
    <dbReference type="NCBI Taxonomy" id="79782"/>
    <lineage>
        <taxon>Eukaryota</taxon>
        <taxon>Metazoa</taxon>
        <taxon>Ecdysozoa</taxon>
        <taxon>Arthropoda</taxon>
        <taxon>Hexapoda</taxon>
        <taxon>Insecta</taxon>
        <taxon>Pterygota</taxon>
        <taxon>Neoptera</taxon>
        <taxon>Paraneoptera</taxon>
        <taxon>Hemiptera</taxon>
        <taxon>Heteroptera</taxon>
        <taxon>Panheteroptera</taxon>
        <taxon>Cimicomorpha</taxon>
        <taxon>Cimicidae</taxon>
        <taxon>Cimex</taxon>
    </lineage>
</organism>
<keyword evidence="18" id="KW-1185">Reference proteome</keyword>
<feature type="domain" description="Cytosol aminopeptidase" evidence="15">
    <location>
        <begin position="198"/>
        <end position="506"/>
    </location>
</feature>
<proteinExistence type="inferred from homology"/>
<evidence type="ECO:0000256" key="1">
    <source>
        <dbReference type="ARBA" id="ARBA00009528"/>
    </source>
</evidence>
<dbReference type="RefSeq" id="XP_014261691.1">
    <property type="nucleotide sequence ID" value="XM_014406205.1"/>
</dbReference>
<evidence type="ECO:0000259" key="16">
    <source>
        <dbReference type="Pfam" id="PF02789"/>
    </source>
</evidence>
<dbReference type="PRINTS" id="PR00481">
    <property type="entry name" value="LAMNOPPTDASE"/>
</dbReference>
<dbReference type="OMA" id="MEMCADP"/>
<name>A0A8I6THS3_CIMLE</name>
<dbReference type="Pfam" id="PF00883">
    <property type="entry name" value="Peptidase_M17"/>
    <property type="match status" value="1"/>
</dbReference>
<dbReference type="Gene3D" id="3.40.630.10">
    <property type="entry name" value="Zn peptidases"/>
    <property type="match status" value="1"/>
</dbReference>
<dbReference type="KEGG" id="clec:106673857"/>
<dbReference type="Pfam" id="PF02789">
    <property type="entry name" value="Peptidase_M17_N"/>
    <property type="match status" value="1"/>
</dbReference>
<dbReference type="SUPFAM" id="SSF53187">
    <property type="entry name" value="Zn-dependent exopeptidases"/>
    <property type="match status" value="1"/>
</dbReference>
<dbReference type="GO" id="GO:0070006">
    <property type="term" value="F:metalloaminopeptidase activity"/>
    <property type="evidence" value="ECO:0007669"/>
    <property type="project" value="InterPro"/>
</dbReference>
<dbReference type="GO" id="GO:0006508">
    <property type="term" value="P:proteolysis"/>
    <property type="evidence" value="ECO:0007669"/>
    <property type="project" value="UniProtKB-KW"/>
</dbReference>
<evidence type="ECO:0000259" key="15">
    <source>
        <dbReference type="Pfam" id="PF00883"/>
    </source>
</evidence>
<evidence type="ECO:0000256" key="12">
    <source>
        <dbReference type="ARBA" id="ARBA00045966"/>
    </source>
</evidence>
<dbReference type="GO" id="GO:0030145">
    <property type="term" value="F:manganese ion binding"/>
    <property type="evidence" value="ECO:0007669"/>
    <property type="project" value="InterPro"/>
</dbReference>
<comment type="similarity">
    <text evidence="1">Belongs to the peptidase M17 family.</text>
</comment>
<feature type="domain" description="Peptidase M17 leucyl aminopeptidase N-terminal" evidence="16">
    <location>
        <begin position="47"/>
        <end position="166"/>
    </location>
</feature>
<evidence type="ECO:0000256" key="2">
    <source>
        <dbReference type="ARBA" id="ARBA00014190"/>
    </source>
</evidence>
<evidence type="ECO:0000256" key="14">
    <source>
        <dbReference type="ARBA" id="ARBA00049107"/>
    </source>
</evidence>
<keyword evidence="5" id="KW-0378">Hydrolase</keyword>
<evidence type="ECO:0000256" key="13">
    <source>
        <dbReference type="ARBA" id="ARBA00047881"/>
    </source>
</evidence>
<dbReference type="OrthoDB" id="412814at2759"/>
<dbReference type="InterPro" id="IPR011356">
    <property type="entry name" value="Leucine_aapep/pepB"/>
</dbReference>
<evidence type="ECO:0000313" key="17">
    <source>
        <dbReference type="EnsemblMetazoa" id="XP_014261691.1"/>
    </source>
</evidence>
<evidence type="ECO:0000313" key="18">
    <source>
        <dbReference type="Proteomes" id="UP000494040"/>
    </source>
</evidence>
<sequence>MAIQFLRPRNFVRLFQQRRSLNCLGDSTELTGVVLGTYREKEDMLGQQRTYTPTTRRFDDALEGRLTELIQISGGLPHMGEVRIFYGLNNKFAATAVTGLGPECNGYNEMEEVDEGKESIRMAAGFGVQALQAQRMRTLFVDSMTHAESAAEGAAMGIWLYQELKNSGEQKLIPRVELFDDCDYTGWQIGLQKAAAQNLARQLAETPGNLLTPIAFALAAVEVLCRAGVSVEVKVRNWSKIMKMEAFLMSARGSCEPPIFLETSYYGCEPDVAPVVLVGKGITFDSGGLCLKTCPDMKHMRGEMSGAAVVVAVCRAAAALQLPINIRGLIPLYENLPGNCALKPGDIIRSMNGKTIVVEHTDFDGRLALADALSYSGNYNPRFILDVGSLSNEVVQLLGTGATAVFSNNDQLFENMRIAGIHTGDRIWRLPLWDHYTEKVTAIPFGDVFDKYRMTGNTPATAAFLNQFTPRVDWIHLDTYGVTRTSGESWSYLREGMSGRPTRTLIEFLAQLACEVSEHSLGNQEPVKGTACVGIE</sequence>
<accession>A0A8I6THS3</accession>
<evidence type="ECO:0000256" key="10">
    <source>
        <dbReference type="ARBA" id="ARBA00030997"/>
    </source>
</evidence>
<protein>
    <recommendedName>
        <fullName evidence="2">Cytosol aminopeptidase</fullName>
        <ecNumber evidence="7">3.4.13.23</ecNumber>
    </recommendedName>
    <alternativeName>
        <fullName evidence="10">Cysteinylglycine-S-conjugate dipeptidase</fullName>
    </alternativeName>
    <alternativeName>
        <fullName evidence="11">Leucine aminopeptidase 3</fullName>
    </alternativeName>
    <alternativeName>
        <fullName evidence="9">Proline aminopeptidase</fullName>
    </alternativeName>
    <alternativeName>
        <fullName evidence="8">Prolyl aminopeptidase</fullName>
    </alternativeName>
</protein>